<reference evidence="9 11" key="1">
    <citation type="submission" date="2020-06" db="EMBL/GenBank/DDBJ databases">
        <title>Description of novel acetic acid bacteria.</title>
        <authorList>
            <person name="Sombolestani A."/>
        </authorList>
    </citation>
    <scope>NUCLEOTIDE SEQUENCE [LARGE SCALE GENOMIC DNA]</scope>
    <source>
        <strain evidence="9 11">LMG 26838</strain>
    </source>
</reference>
<dbReference type="InterPro" id="IPR002528">
    <property type="entry name" value="MATE_fam"/>
</dbReference>
<feature type="transmembrane region" description="Helical" evidence="7">
    <location>
        <begin position="149"/>
        <end position="170"/>
    </location>
</feature>
<feature type="transmembrane region" description="Helical" evidence="7">
    <location>
        <begin position="436"/>
        <end position="456"/>
    </location>
</feature>
<dbReference type="GO" id="GO:0005886">
    <property type="term" value="C:plasma membrane"/>
    <property type="evidence" value="ECO:0007669"/>
    <property type="project" value="UniProtKB-SubCell"/>
</dbReference>
<dbReference type="Proteomes" id="UP000557688">
    <property type="component" value="Unassembled WGS sequence"/>
</dbReference>
<dbReference type="RefSeq" id="WP_176621862.1">
    <property type="nucleotide sequence ID" value="NZ_JABXXQ010000014.1"/>
</dbReference>
<dbReference type="AlphaFoldDB" id="A0A850NGY8"/>
<sequence>MSETIEPKPRAAGAHAPAAFATHGPIPGTLLRFALPIMAANLLQSAAATINTIWIGRLLGRQALAASANVASLLFFLLSLSFGLGMAASIMVGQSIGAGDGARVKRVVGTSMSSFVVAGVLAAVVGMLADRTVLGWMHTPDQVMGLASAYLAPMFLALPAMTGLTALMMLLRGAGDARTPFWFMFVLAVLDAGLNPVLIHLAGRLGWPGIAGSAWATLVANAAALTGLVAWLYWRRSPLRLRGGELRLLVPDPHLLRVLVAKGLPMGLQMIVMAASMIVLVSFVDRYGSAMVAAYGACFQLWNYVQMPAFAVGMAVSAMAAQNIGAGRWDRVGRITRVGLAANVALTACLVGAVTLADRAAFSVFLGHDDAAIADAIHIHKLVSWSFIIFGAALVLGSTVRAAGAVMAPLAILFVTLWVFRIPAAWYGMQVYGSDAIFWSFPLGSTASLLMSAAYYRWGHWRRAMMLDGSGNRSDVIR</sequence>
<feature type="transmembrane region" description="Helical" evidence="7">
    <location>
        <begin position="33"/>
        <end position="54"/>
    </location>
</feature>
<feature type="transmembrane region" description="Helical" evidence="7">
    <location>
        <begin position="108"/>
        <end position="129"/>
    </location>
</feature>
<feature type="transmembrane region" description="Helical" evidence="7">
    <location>
        <begin position="338"/>
        <end position="357"/>
    </location>
</feature>
<dbReference type="PANTHER" id="PTHR43549">
    <property type="entry name" value="MULTIDRUG RESISTANCE PROTEIN YPNP-RELATED"/>
    <property type="match status" value="1"/>
</dbReference>
<feature type="transmembrane region" description="Helical" evidence="7">
    <location>
        <begin position="304"/>
        <end position="326"/>
    </location>
</feature>
<comment type="subcellular location">
    <subcellularLocation>
        <location evidence="1">Cell inner membrane</location>
        <topology evidence="1">Multi-pass membrane protein</topology>
    </subcellularLocation>
</comment>
<feature type="transmembrane region" description="Helical" evidence="7">
    <location>
        <begin position="403"/>
        <end position="424"/>
    </location>
</feature>
<dbReference type="Pfam" id="PF01554">
    <property type="entry name" value="MatE"/>
    <property type="match status" value="2"/>
</dbReference>
<dbReference type="Proteomes" id="UP000565205">
    <property type="component" value="Unassembled WGS sequence"/>
</dbReference>
<reference evidence="8 10" key="2">
    <citation type="submission" date="2020-08" db="EMBL/GenBank/DDBJ databases">
        <title>Genomic Encyclopedia of Type Strains, Phase III (KMG-III): the genomes of soil and plant-associated and newly described type strains.</title>
        <authorList>
            <person name="Whitman W."/>
        </authorList>
    </citation>
    <scope>NUCLEOTIDE SEQUENCE [LARGE SCALE GENOMIC DNA]</scope>
    <source>
        <strain evidence="8 10">CECT 8088</strain>
    </source>
</reference>
<dbReference type="InterPro" id="IPR048279">
    <property type="entry name" value="MdtK-like"/>
</dbReference>
<evidence type="ECO:0000256" key="2">
    <source>
        <dbReference type="ARBA" id="ARBA00022448"/>
    </source>
</evidence>
<evidence type="ECO:0000313" key="9">
    <source>
        <dbReference type="EMBL" id="NVN29131.1"/>
    </source>
</evidence>
<dbReference type="PIRSF" id="PIRSF006603">
    <property type="entry name" value="DinF"/>
    <property type="match status" value="1"/>
</dbReference>
<feature type="transmembrane region" description="Helical" evidence="7">
    <location>
        <begin position="74"/>
        <end position="96"/>
    </location>
</feature>
<keyword evidence="10" id="KW-1185">Reference proteome</keyword>
<dbReference type="NCBIfam" id="TIGR00797">
    <property type="entry name" value="matE"/>
    <property type="match status" value="1"/>
</dbReference>
<evidence type="ECO:0000256" key="6">
    <source>
        <dbReference type="ARBA" id="ARBA00023136"/>
    </source>
</evidence>
<evidence type="ECO:0000256" key="5">
    <source>
        <dbReference type="ARBA" id="ARBA00022989"/>
    </source>
</evidence>
<evidence type="ECO:0000256" key="4">
    <source>
        <dbReference type="ARBA" id="ARBA00022692"/>
    </source>
</evidence>
<accession>A0A850NGY8</accession>
<organism evidence="9 11">
    <name type="scientific">Endobacter medicaginis</name>
    <dbReference type="NCBI Taxonomy" id="1181271"/>
    <lineage>
        <taxon>Bacteria</taxon>
        <taxon>Pseudomonadati</taxon>
        <taxon>Pseudomonadota</taxon>
        <taxon>Alphaproteobacteria</taxon>
        <taxon>Acetobacterales</taxon>
        <taxon>Acetobacteraceae</taxon>
        <taxon>Endobacter</taxon>
    </lineage>
</organism>
<evidence type="ECO:0000313" key="8">
    <source>
        <dbReference type="EMBL" id="MBB3174918.1"/>
    </source>
</evidence>
<gene>
    <name evidence="8" type="ORF">FHR90_002765</name>
    <name evidence="9" type="ORF">HUK83_02075</name>
</gene>
<dbReference type="GO" id="GO:0042910">
    <property type="term" value="F:xenobiotic transmembrane transporter activity"/>
    <property type="evidence" value="ECO:0007669"/>
    <property type="project" value="InterPro"/>
</dbReference>
<dbReference type="EMBL" id="JACHXV010000013">
    <property type="protein sequence ID" value="MBB3174918.1"/>
    <property type="molecule type" value="Genomic_DNA"/>
</dbReference>
<feature type="transmembrane region" description="Helical" evidence="7">
    <location>
        <begin position="377"/>
        <end position="396"/>
    </location>
</feature>
<evidence type="ECO:0000313" key="11">
    <source>
        <dbReference type="Proteomes" id="UP000565205"/>
    </source>
</evidence>
<keyword evidence="5 7" id="KW-1133">Transmembrane helix</keyword>
<dbReference type="GO" id="GO:0015297">
    <property type="term" value="F:antiporter activity"/>
    <property type="evidence" value="ECO:0007669"/>
    <property type="project" value="InterPro"/>
</dbReference>
<dbReference type="EMBL" id="JABXXQ010000014">
    <property type="protein sequence ID" value="NVN29131.1"/>
    <property type="molecule type" value="Genomic_DNA"/>
</dbReference>
<dbReference type="PANTHER" id="PTHR43549:SF3">
    <property type="entry name" value="MULTIDRUG RESISTANCE PROTEIN YPNP-RELATED"/>
    <property type="match status" value="1"/>
</dbReference>
<proteinExistence type="predicted"/>
<dbReference type="InterPro" id="IPR052031">
    <property type="entry name" value="Membrane_Transporter-Flippase"/>
</dbReference>
<keyword evidence="4 7" id="KW-0812">Transmembrane</keyword>
<protein>
    <submittedName>
        <fullName evidence="9">MATE family efflux transporter</fullName>
    </submittedName>
    <submittedName>
        <fullName evidence="8">Putative MATE family efflux protein</fullName>
    </submittedName>
</protein>
<evidence type="ECO:0000256" key="3">
    <source>
        <dbReference type="ARBA" id="ARBA00022475"/>
    </source>
</evidence>
<feature type="transmembrane region" description="Helical" evidence="7">
    <location>
        <begin position="214"/>
        <end position="234"/>
    </location>
</feature>
<feature type="transmembrane region" description="Helical" evidence="7">
    <location>
        <begin position="182"/>
        <end position="202"/>
    </location>
</feature>
<feature type="transmembrane region" description="Helical" evidence="7">
    <location>
        <begin position="255"/>
        <end position="284"/>
    </location>
</feature>
<evidence type="ECO:0000256" key="7">
    <source>
        <dbReference type="SAM" id="Phobius"/>
    </source>
</evidence>
<evidence type="ECO:0000313" key="10">
    <source>
        <dbReference type="Proteomes" id="UP000557688"/>
    </source>
</evidence>
<comment type="caution">
    <text evidence="9">The sequence shown here is derived from an EMBL/GenBank/DDBJ whole genome shotgun (WGS) entry which is preliminary data.</text>
</comment>
<dbReference type="CDD" id="cd13138">
    <property type="entry name" value="MATE_yoeA_like"/>
    <property type="match status" value="1"/>
</dbReference>
<keyword evidence="6 7" id="KW-0472">Membrane</keyword>
<evidence type="ECO:0000256" key="1">
    <source>
        <dbReference type="ARBA" id="ARBA00004429"/>
    </source>
</evidence>
<name>A0A850NGY8_9PROT</name>
<keyword evidence="2" id="KW-0813">Transport</keyword>
<keyword evidence="3" id="KW-1003">Cell membrane</keyword>